<organism evidence="2 4">
    <name type="scientific">Leptospira bouyouniensis</name>
    <dbReference type="NCBI Taxonomy" id="2484911"/>
    <lineage>
        <taxon>Bacteria</taxon>
        <taxon>Pseudomonadati</taxon>
        <taxon>Spirochaetota</taxon>
        <taxon>Spirochaetia</taxon>
        <taxon>Leptospirales</taxon>
        <taxon>Leptospiraceae</taxon>
        <taxon>Leptospira</taxon>
    </lineage>
</organism>
<evidence type="ECO:0000313" key="3">
    <source>
        <dbReference type="Proteomes" id="UP000297617"/>
    </source>
</evidence>
<sequence length="125" mass="13701">MKRKASFGFILLFLLYLGCKSSLFGVCLSAESFVEKTSIPPCHQTAQSDQTDKESCDCPIVLESLQTVSDSPVSVGKPLETVVVAHGNLSFSSSFLVHNPKQIHGIKTQTKLPPHFPTRTIRLLI</sequence>
<dbReference type="AlphaFoldDB" id="A0A7I0IUR0"/>
<dbReference type="RefSeq" id="WP_135753831.1">
    <property type="nucleotide sequence ID" value="NZ_RQFD01000010.1"/>
</dbReference>
<name>A0A7I0IUR0_9LEPT</name>
<dbReference type="EMBL" id="RQFD01000010">
    <property type="protein sequence ID" value="TGK49864.1"/>
    <property type="molecule type" value="Genomic_DNA"/>
</dbReference>
<dbReference type="Proteomes" id="UP000297617">
    <property type="component" value="Unassembled WGS sequence"/>
</dbReference>
<comment type="caution">
    <text evidence="2">The sequence shown here is derived from an EMBL/GenBank/DDBJ whole genome shotgun (WGS) entry which is preliminary data.</text>
</comment>
<accession>A0A7I0IUR0</accession>
<reference evidence="1" key="1">
    <citation type="submission" date="2018-10" db="EMBL/GenBank/DDBJ databases">
        <authorList>
            <person name="Vincent A.T."/>
            <person name="Schiettekatte O."/>
            <person name="Bourhy P."/>
            <person name="Veyrier F.J."/>
            <person name="Picardeau M."/>
        </authorList>
    </citation>
    <scope>NUCLEOTIDE SEQUENCE</scope>
    <source>
        <strain evidence="1">201800295</strain>
    </source>
</reference>
<dbReference type="EMBL" id="RQFT01000001">
    <property type="protein sequence ID" value="TGL09385.1"/>
    <property type="molecule type" value="Genomic_DNA"/>
</dbReference>
<keyword evidence="3" id="KW-1185">Reference proteome</keyword>
<protein>
    <submittedName>
        <fullName evidence="2">Uncharacterized protein</fullName>
    </submittedName>
</protein>
<gene>
    <name evidence="1" type="ORF">EHQ10_08460</name>
    <name evidence="2" type="ORF">EHQ43_00445</name>
</gene>
<proteinExistence type="predicted"/>
<dbReference type="Proteomes" id="UP000297641">
    <property type="component" value="Unassembled WGS sequence"/>
</dbReference>
<evidence type="ECO:0000313" key="1">
    <source>
        <dbReference type="EMBL" id="TGK49864.1"/>
    </source>
</evidence>
<evidence type="ECO:0000313" key="2">
    <source>
        <dbReference type="EMBL" id="TGL09385.1"/>
    </source>
</evidence>
<evidence type="ECO:0000313" key="4">
    <source>
        <dbReference type="Proteomes" id="UP000297641"/>
    </source>
</evidence>
<reference evidence="2 4" key="2">
    <citation type="journal article" date="2019" name="PLoS Negl. Trop. Dis.">
        <title>Revisiting the worldwide diversity of Leptospira species in the environment.</title>
        <authorList>
            <person name="Vincent A.T."/>
            <person name="Schiettekatte O."/>
            <person name="Bourhy P."/>
            <person name="Veyrier F.J."/>
            <person name="Picardeau M."/>
        </authorList>
    </citation>
    <scope>NUCLEOTIDE SEQUENCE [LARGE SCALE GENOMIC DNA]</scope>
    <source>
        <strain evidence="2 4">201800273</strain>
        <strain evidence="1">201800295</strain>
    </source>
</reference>